<evidence type="ECO:0000313" key="2">
    <source>
        <dbReference type="EMBL" id="NKY36506.1"/>
    </source>
</evidence>
<name>A0A846XP89_9NOCA</name>
<keyword evidence="3" id="KW-1185">Reference proteome</keyword>
<sequence length="149" mass="16538">MLDSIIPMLAGPAATTVAGAVFGLAYHHILVPLNEALRTWGGPAYTGRRPALAIAHSCVSEHDPEVCPCRPWRRRTVLEYQGADWQRRRYAVPGTYRLEAEVTVRVGYRGNRPYPLTPITAFRCAHRGAAMGAALGLFYAALLWFLLYL</sequence>
<protein>
    <submittedName>
        <fullName evidence="2">Uncharacterized protein</fullName>
    </submittedName>
</protein>
<keyword evidence="1" id="KW-0472">Membrane</keyword>
<feature type="transmembrane region" description="Helical" evidence="1">
    <location>
        <begin position="128"/>
        <end position="147"/>
    </location>
</feature>
<dbReference type="Proteomes" id="UP000565715">
    <property type="component" value="Unassembled WGS sequence"/>
</dbReference>
<evidence type="ECO:0000256" key="1">
    <source>
        <dbReference type="SAM" id="Phobius"/>
    </source>
</evidence>
<feature type="transmembrane region" description="Helical" evidence="1">
    <location>
        <begin position="6"/>
        <end position="26"/>
    </location>
</feature>
<comment type="caution">
    <text evidence="2">The sequence shown here is derived from an EMBL/GenBank/DDBJ whole genome shotgun (WGS) entry which is preliminary data.</text>
</comment>
<gene>
    <name evidence="2" type="ORF">HGA13_26050</name>
</gene>
<keyword evidence="1" id="KW-0812">Transmembrane</keyword>
<dbReference type="EMBL" id="JAAXOO010000007">
    <property type="protein sequence ID" value="NKY36506.1"/>
    <property type="molecule type" value="Genomic_DNA"/>
</dbReference>
<dbReference type="AlphaFoldDB" id="A0A846XP89"/>
<organism evidence="2 3">
    <name type="scientific">Nocardia speluncae</name>
    <dbReference type="NCBI Taxonomy" id="419477"/>
    <lineage>
        <taxon>Bacteria</taxon>
        <taxon>Bacillati</taxon>
        <taxon>Actinomycetota</taxon>
        <taxon>Actinomycetes</taxon>
        <taxon>Mycobacteriales</taxon>
        <taxon>Nocardiaceae</taxon>
        <taxon>Nocardia</taxon>
    </lineage>
</organism>
<accession>A0A846XP89</accession>
<keyword evidence="1" id="KW-1133">Transmembrane helix</keyword>
<proteinExistence type="predicted"/>
<evidence type="ECO:0000313" key="3">
    <source>
        <dbReference type="Proteomes" id="UP000565715"/>
    </source>
</evidence>
<reference evidence="2 3" key="1">
    <citation type="submission" date="2020-04" db="EMBL/GenBank/DDBJ databases">
        <title>MicrobeNet Type strains.</title>
        <authorList>
            <person name="Nicholson A.C."/>
        </authorList>
    </citation>
    <scope>NUCLEOTIDE SEQUENCE [LARGE SCALE GENOMIC DNA]</scope>
    <source>
        <strain evidence="2 3">DSM 45078</strain>
    </source>
</reference>
<dbReference type="RefSeq" id="WP_068038516.1">
    <property type="nucleotide sequence ID" value="NZ_JAAXOO010000007.1"/>
</dbReference>